<dbReference type="PROSITE" id="PS50812">
    <property type="entry name" value="PWWP"/>
    <property type="match status" value="1"/>
</dbReference>
<dbReference type="PANTHER" id="PTHR43580:SF2">
    <property type="entry name" value="CYTOKINE-LIKE NUCLEAR FACTOR N-PAC"/>
    <property type="match status" value="1"/>
</dbReference>
<evidence type="ECO:0000256" key="3">
    <source>
        <dbReference type="ARBA" id="ARBA00022454"/>
    </source>
</evidence>
<dbReference type="GO" id="GO:0031491">
    <property type="term" value="F:nucleosome binding"/>
    <property type="evidence" value="ECO:0007669"/>
    <property type="project" value="TreeGrafter"/>
</dbReference>
<accession>A0A8T0E0X1</accession>
<feature type="domain" description="PWWP" evidence="7">
    <location>
        <begin position="8"/>
        <end position="67"/>
    </location>
</feature>
<dbReference type="GO" id="GO:0140673">
    <property type="term" value="P:transcription elongation-coupled chromatin remodeling"/>
    <property type="evidence" value="ECO:0007669"/>
    <property type="project" value="TreeGrafter"/>
</dbReference>
<dbReference type="GO" id="GO:0051287">
    <property type="term" value="F:NAD binding"/>
    <property type="evidence" value="ECO:0007669"/>
    <property type="project" value="InterPro"/>
</dbReference>
<dbReference type="InterPro" id="IPR013328">
    <property type="entry name" value="6PGD_dom2"/>
</dbReference>
<evidence type="ECO:0000256" key="5">
    <source>
        <dbReference type="ARBA" id="ARBA00034140"/>
    </source>
</evidence>
<dbReference type="Gene3D" id="1.10.1040.10">
    <property type="entry name" value="N-(1-d-carboxylethyl)-l-norvaline Dehydrogenase, domain 2"/>
    <property type="match status" value="1"/>
</dbReference>
<dbReference type="GO" id="GO:0003677">
    <property type="term" value="F:DNA binding"/>
    <property type="evidence" value="ECO:0007669"/>
    <property type="project" value="TreeGrafter"/>
</dbReference>
<dbReference type="GO" id="GO:0050661">
    <property type="term" value="F:NADP binding"/>
    <property type="evidence" value="ECO:0007669"/>
    <property type="project" value="InterPro"/>
</dbReference>
<dbReference type="EMBL" id="JABXBU010002231">
    <property type="protein sequence ID" value="KAF8763996.1"/>
    <property type="molecule type" value="Genomic_DNA"/>
</dbReference>
<dbReference type="InterPro" id="IPR006115">
    <property type="entry name" value="6PGDH_NADP-bd"/>
</dbReference>
<evidence type="ECO:0000313" key="8">
    <source>
        <dbReference type="EMBL" id="KAF8763996.1"/>
    </source>
</evidence>
<name>A0A8T0E0X1_ARGBR</name>
<evidence type="ECO:0000259" key="7">
    <source>
        <dbReference type="PROSITE" id="PS50812"/>
    </source>
</evidence>
<dbReference type="OMA" id="NHLANTH"/>
<reference evidence="8" key="1">
    <citation type="journal article" date="2020" name="bioRxiv">
        <title>Chromosome-level reference genome of the European wasp spider Argiope bruennichi: a resource for studies on range expansion and evolutionary adaptation.</title>
        <authorList>
            <person name="Sheffer M.M."/>
            <person name="Hoppe A."/>
            <person name="Krehenwinkel H."/>
            <person name="Uhl G."/>
            <person name="Kuss A.W."/>
            <person name="Jensen L."/>
            <person name="Jensen C."/>
            <person name="Gillespie R.G."/>
            <person name="Hoff K.J."/>
            <person name="Prost S."/>
        </authorList>
    </citation>
    <scope>NUCLEOTIDE SEQUENCE</scope>
</reference>
<feature type="region of interest" description="Disordered" evidence="6">
    <location>
        <begin position="106"/>
        <end position="136"/>
    </location>
</feature>
<dbReference type="OrthoDB" id="21615at2759"/>
<organism evidence="8 9">
    <name type="scientific">Argiope bruennichi</name>
    <name type="common">Wasp spider</name>
    <name type="synonym">Aranea bruennichi</name>
    <dbReference type="NCBI Taxonomy" id="94029"/>
    <lineage>
        <taxon>Eukaryota</taxon>
        <taxon>Metazoa</taxon>
        <taxon>Ecdysozoa</taxon>
        <taxon>Arthropoda</taxon>
        <taxon>Chelicerata</taxon>
        <taxon>Arachnida</taxon>
        <taxon>Araneae</taxon>
        <taxon>Araneomorphae</taxon>
        <taxon>Entelegynae</taxon>
        <taxon>Araneoidea</taxon>
        <taxon>Araneidae</taxon>
        <taxon>Argiope</taxon>
    </lineage>
</organism>
<dbReference type="SUPFAM" id="SSF51735">
    <property type="entry name" value="NAD(P)-binding Rossmann-fold domains"/>
    <property type="match status" value="1"/>
</dbReference>
<dbReference type="Gene3D" id="3.40.50.720">
    <property type="entry name" value="NAD(P)-binding Rossmann-like Domain"/>
    <property type="match status" value="1"/>
</dbReference>
<comment type="subcellular location">
    <subcellularLocation>
        <location evidence="1">Chromosome</location>
    </subcellularLocation>
</comment>
<dbReference type="CDD" id="cd05836">
    <property type="entry name" value="PWWP_GLYR1"/>
    <property type="match status" value="1"/>
</dbReference>
<dbReference type="PANTHER" id="PTHR43580">
    <property type="entry name" value="OXIDOREDUCTASE GLYR1-RELATED"/>
    <property type="match status" value="1"/>
</dbReference>
<dbReference type="InterPro" id="IPR051265">
    <property type="entry name" value="HIBADH-related_NP60_sf"/>
</dbReference>
<dbReference type="Proteomes" id="UP000807504">
    <property type="component" value="Unassembled WGS sequence"/>
</dbReference>
<dbReference type="SMART" id="SM00293">
    <property type="entry name" value="PWWP"/>
    <property type="match status" value="1"/>
</dbReference>
<evidence type="ECO:0000256" key="2">
    <source>
        <dbReference type="ARBA" id="ARBA00007598"/>
    </source>
</evidence>
<proteinExistence type="inferred from homology"/>
<gene>
    <name evidence="8" type="ORF">HNY73_022119</name>
</gene>
<reference evidence="8" key="2">
    <citation type="submission" date="2020-06" db="EMBL/GenBank/DDBJ databases">
        <authorList>
            <person name="Sheffer M."/>
        </authorList>
    </citation>
    <scope>NUCLEOTIDE SEQUENCE</scope>
</reference>
<comment type="caution">
    <text evidence="8">The sequence shown here is derived from an EMBL/GenBank/DDBJ whole genome shotgun (WGS) entry which is preliminary data.</text>
</comment>
<dbReference type="InterPro" id="IPR008927">
    <property type="entry name" value="6-PGluconate_DH-like_C_sf"/>
</dbReference>
<protein>
    <recommendedName>
        <fullName evidence="5">Cytokine-like nuclear factor N-PAC</fullName>
    </recommendedName>
    <alternativeName>
        <fullName evidence="4">Glyoxylate reductase 1 homolog</fullName>
    </alternativeName>
</protein>
<dbReference type="Pfam" id="PF00855">
    <property type="entry name" value="PWWP"/>
    <property type="match status" value="1"/>
</dbReference>
<dbReference type="SUPFAM" id="SSF48179">
    <property type="entry name" value="6-phosphogluconate dehydrogenase C-terminal domain-like"/>
    <property type="match status" value="1"/>
</dbReference>
<dbReference type="Pfam" id="PF03446">
    <property type="entry name" value="NAD_binding_2"/>
    <property type="match status" value="1"/>
</dbReference>
<dbReference type="Pfam" id="PF14833">
    <property type="entry name" value="NAD_binding_11"/>
    <property type="match status" value="1"/>
</dbReference>
<dbReference type="InterPro" id="IPR036291">
    <property type="entry name" value="NAD(P)-bd_dom_sf"/>
</dbReference>
<dbReference type="Gene3D" id="2.30.30.140">
    <property type="match status" value="1"/>
</dbReference>
<dbReference type="AlphaFoldDB" id="A0A8T0E0X1"/>
<evidence type="ECO:0000256" key="4">
    <source>
        <dbReference type="ARBA" id="ARBA00030287"/>
    </source>
</evidence>
<keyword evidence="9" id="KW-1185">Reference proteome</keyword>
<keyword evidence="3" id="KW-0158">Chromosome</keyword>
<dbReference type="InterPro" id="IPR000313">
    <property type="entry name" value="PWWP_dom"/>
</dbReference>
<dbReference type="InterPro" id="IPR029154">
    <property type="entry name" value="HIBADH-like_NADP-bd"/>
</dbReference>
<comment type="similarity">
    <text evidence="2">Belongs to the HIBADH-related family. NP60 subfamily.</text>
</comment>
<dbReference type="GO" id="GO:0000785">
    <property type="term" value="C:chromatin"/>
    <property type="evidence" value="ECO:0007669"/>
    <property type="project" value="TreeGrafter"/>
</dbReference>
<dbReference type="SUPFAM" id="SSF63748">
    <property type="entry name" value="Tudor/PWWP/MBT"/>
    <property type="match status" value="1"/>
</dbReference>
<dbReference type="InterPro" id="IPR035501">
    <property type="entry name" value="GLYR1_PWWP"/>
</dbReference>
<sequence>MVGADFEVGDLVWAKMKNYPFWPGKIVNPPSNTKSSPSKKAQHYVFFFGSENYAWILDENIVHHSEEMLQSTSNKKKSTTFKSAINKIMTESKNAPLKSRPLVKEKVKKELSVESPSVSMSGRKDSKSQRSQSKYENAKKQYFANVQKASQNRYFAKMQKKVRKKYFKDRSQSSRPREIFNLELNGANYQGVWSNLSDKVVPCTDKKIGFLGLGKMGKRCVKELLASGHNVTVWNRTFSKCSELVKLGADCAYSVASVIAKCDIIFCCVSGQDAVKSVIFGHDGVLAGLEGTRGKGYVELSTLDPITSEEIAEAIRQKNGIYLESPITETKKQGEAKAFAVICAGDFQLFHNCESCFHAIANDLYYLGSMVGIASKLNLLVSMFTNTVYAALAESLALIRILNLEPCDFLEFFKNSPLNCSLLLQKLEEMTSKNFIDEKEFQHRQRDLSYALALGNDVEQPMPLTSNANELYKRPNHLLYNCENGIFSGVSASRN</sequence>
<evidence type="ECO:0000256" key="1">
    <source>
        <dbReference type="ARBA" id="ARBA00004286"/>
    </source>
</evidence>
<evidence type="ECO:0000256" key="6">
    <source>
        <dbReference type="SAM" id="MobiDB-lite"/>
    </source>
</evidence>
<evidence type="ECO:0000313" key="9">
    <source>
        <dbReference type="Proteomes" id="UP000807504"/>
    </source>
</evidence>